<reference evidence="5" key="2">
    <citation type="submission" date="2020-09" db="EMBL/GenBank/DDBJ databases">
        <authorList>
            <person name="Sun Q."/>
            <person name="Kim S."/>
        </authorList>
    </citation>
    <scope>NUCLEOTIDE SEQUENCE</scope>
    <source>
        <strain evidence="5">KCTC 23732</strain>
    </source>
</reference>
<feature type="signal peptide" evidence="3">
    <location>
        <begin position="1"/>
        <end position="28"/>
    </location>
</feature>
<comment type="similarity">
    <text evidence="1">Belongs to the leucine-binding protein family.</text>
</comment>
<name>A0A918JMG3_9BURK</name>
<dbReference type="InterPro" id="IPR028082">
    <property type="entry name" value="Peripla_BP_I"/>
</dbReference>
<dbReference type="AlphaFoldDB" id="A0A918JMG3"/>
<dbReference type="Gene3D" id="3.40.50.2300">
    <property type="match status" value="2"/>
</dbReference>
<evidence type="ECO:0000259" key="4">
    <source>
        <dbReference type="Pfam" id="PF13458"/>
    </source>
</evidence>
<feature type="chain" id="PRO_5036838828" evidence="3">
    <location>
        <begin position="29"/>
        <end position="385"/>
    </location>
</feature>
<sequence>MSDNKTGKTVRKWAGLVAALCFATGVQAEIRIGSTVSATGFASYLGEPEAQTLKMLVDDINAKGGVLGKQLKLFAYDDAGDANKARTFATRLVEDDEVVAIIGGTTTGATMAIMPTVQEEGIPFVSLAGAIEVIQPVRSHTFKTPHTDRMACAKIFEDMKKRDLLKVGLISGSDSFGASMRKQCLDIVGDYGITVVGDEVFGPTDADMTPQLTNLRNKNGVQTILSLGLGSGPAIITRNYAQLGIDLPLYQSHGVASDAYIKLAGKKEAEGVRLPGTPLLVAELLAEDDPQREVALRYKKQYENMAGKPVSTFGGYAHDALYLVVNAIERAGKAEPAAIRDALENTKDLAGTTGTYNMSAEDHLGLDLSAFRMLEIRDGNWKLIE</sequence>
<evidence type="ECO:0000313" key="5">
    <source>
        <dbReference type="EMBL" id="GGW85778.1"/>
    </source>
</evidence>
<evidence type="ECO:0000256" key="1">
    <source>
        <dbReference type="ARBA" id="ARBA00010062"/>
    </source>
</evidence>
<evidence type="ECO:0000256" key="3">
    <source>
        <dbReference type="SAM" id="SignalP"/>
    </source>
</evidence>
<dbReference type="InterPro" id="IPR051010">
    <property type="entry name" value="BCAA_transport"/>
</dbReference>
<organism evidence="5 6">
    <name type="scientific">Advenella faeciporci</name>
    <dbReference type="NCBI Taxonomy" id="797535"/>
    <lineage>
        <taxon>Bacteria</taxon>
        <taxon>Pseudomonadati</taxon>
        <taxon>Pseudomonadota</taxon>
        <taxon>Betaproteobacteria</taxon>
        <taxon>Burkholderiales</taxon>
        <taxon>Alcaligenaceae</taxon>
    </lineage>
</organism>
<dbReference type="PANTHER" id="PTHR30483:SF38">
    <property type="entry name" value="BLR7848 PROTEIN"/>
    <property type="match status" value="1"/>
</dbReference>
<dbReference type="EMBL" id="BMYS01000008">
    <property type="protein sequence ID" value="GGW85778.1"/>
    <property type="molecule type" value="Genomic_DNA"/>
</dbReference>
<feature type="domain" description="Leucine-binding protein" evidence="4">
    <location>
        <begin position="29"/>
        <end position="365"/>
    </location>
</feature>
<dbReference type="CDD" id="cd06333">
    <property type="entry name" value="PBP1_ABC_RPA1789-like"/>
    <property type="match status" value="1"/>
</dbReference>
<evidence type="ECO:0000313" key="6">
    <source>
        <dbReference type="Proteomes" id="UP000608345"/>
    </source>
</evidence>
<dbReference type="SUPFAM" id="SSF53822">
    <property type="entry name" value="Periplasmic binding protein-like I"/>
    <property type="match status" value="1"/>
</dbReference>
<accession>A0A918JMG3</accession>
<proteinExistence type="inferred from homology"/>
<dbReference type="Proteomes" id="UP000608345">
    <property type="component" value="Unassembled WGS sequence"/>
</dbReference>
<dbReference type="PANTHER" id="PTHR30483">
    <property type="entry name" value="LEUCINE-SPECIFIC-BINDING PROTEIN"/>
    <property type="match status" value="1"/>
</dbReference>
<gene>
    <name evidence="5" type="ORF">GCM10011450_14740</name>
</gene>
<keyword evidence="6" id="KW-1185">Reference proteome</keyword>
<dbReference type="RefSeq" id="WP_189384847.1">
    <property type="nucleotide sequence ID" value="NZ_BAABFY010000003.1"/>
</dbReference>
<dbReference type="Pfam" id="PF13458">
    <property type="entry name" value="Peripla_BP_6"/>
    <property type="match status" value="1"/>
</dbReference>
<reference evidence="5" key="1">
    <citation type="journal article" date="2014" name="Int. J. Syst. Evol. Microbiol.">
        <title>Complete genome sequence of Corynebacterium casei LMG S-19264T (=DSM 44701T), isolated from a smear-ripened cheese.</title>
        <authorList>
            <consortium name="US DOE Joint Genome Institute (JGI-PGF)"/>
            <person name="Walter F."/>
            <person name="Albersmeier A."/>
            <person name="Kalinowski J."/>
            <person name="Ruckert C."/>
        </authorList>
    </citation>
    <scope>NUCLEOTIDE SEQUENCE</scope>
    <source>
        <strain evidence="5">KCTC 23732</strain>
    </source>
</reference>
<dbReference type="InterPro" id="IPR028081">
    <property type="entry name" value="Leu-bd"/>
</dbReference>
<protein>
    <submittedName>
        <fullName evidence="5">ABC transporter substrate-binding protein</fullName>
    </submittedName>
</protein>
<keyword evidence="2 3" id="KW-0732">Signal</keyword>
<comment type="caution">
    <text evidence="5">The sequence shown here is derived from an EMBL/GenBank/DDBJ whole genome shotgun (WGS) entry which is preliminary data.</text>
</comment>
<evidence type="ECO:0000256" key="2">
    <source>
        <dbReference type="ARBA" id="ARBA00022729"/>
    </source>
</evidence>